<evidence type="ECO:0000313" key="1">
    <source>
        <dbReference type="EMBL" id="ESO00285.1"/>
    </source>
</evidence>
<dbReference type="KEGG" id="hro:HELRODRAFT_83265"/>
<sequence>LTISMSTATCQLSFSKLKLILCYLRATISQQRLCNLALTSIEENEMNGLNFIEIINELASAKARKVKKMK</sequence>
<gene>
    <name evidence="2" type="primary">20216178</name>
    <name evidence="1" type="ORF">HELRODRAFT_83265</name>
</gene>
<accession>T1G530</accession>
<dbReference type="InParanoid" id="T1G530"/>
<organism evidence="2 3">
    <name type="scientific">Helobdella robusta</name>
    <name type="common">Californian leech</name>
    <dbReference type="NCBI Taxonomy" id="6412"/>
    <lineage>
        <taxon>Eukaryota</taxon>
        <taxon>Metazoa</taxon>
        <taxon>Spiralia</taxon>
        <taxon>Lophotrochozoa</taxon>
        <taxon>Annelida</taxon>
        <taxon>Clitellata</taxon>
        <taxon>Hirudinea</taxon>
        <taxon>Rhynchobdellida</taxon>
        <taxon>Glossiphoniidae</taxon>
        <taxon>Helobdella</taxon>
    </lineage>
</organism>
<dbReference type="AlphaFoldDB" id="T1G530"/>
<dbReference type="RefSeq" id="XP_009021719.1">
    <property type="nucleotide sequence ID" value="XM_009023471.1"/>
</dbReference>
<dbReference type="HOGENOM" id="CLU_006175_9_2_1"/>
<evidence type="ECO:0000313" key="2">
    <source>
        <dbReference type="EnsemblMetazoa" id="HelroP83265"/>
    </source>
</evidence>
<dbReference type="EMBL" id="AMQM01005561">
    <property type="status" value="NOT_ANNOTATED_CDS"/>
    <property type="molecule type" value="Genomic_DNA"/>
</dbReference>
<evidence type="ECO:0000313" key="3">
    <source>
        <dbReference type="Proteomes" id="UP000015101"/>
    </source>
</evidence>
<dbReference type="GeneID" id="20216178"/>
<keyword evidence="3" id="KW-1185">Reference proteome</keyword>
<dbReference type="OrthoDB" id="10059291at2759"/>
<reference evidence="2" key="3">
    <citation type="submission" date="2015-06" db="UniProtKB">
        <authorList>
            <consortium name="EnsemblMetazoa"/>
        </authorList>
    </citation>
    <scope>IDENTIFICATION</scope>
</reference>
<evidence type="ECO:0008006" key="4">
    <source>
        <dbReference type="Google" id="ProtNLM"/>
    </source>
</evidence>
<proteinExistence type="predicted"/>
<reference evidence="1 3" key="2">
    <citation type="journal article" date="2013" name="Nature">
        <title>Insights into bilaterian evolution from three spiralian genomes.</title>
        <authorList>
            <person name="Simakov O."/>
            <person name="Marletaz F."/>
            <person name="Cho S.J."/>
            <person name="Edsinger-Gonzales E."/>
            <person name="Havlak P."/>
            <person name="Hellsten U."/>
            <person name="Kuo D.H."/>
            <person name="Larsson T."/>
            <person name="Lv J."/>
            <person name="Arendt D."/>
            <person name="Savage R."/>
            <person name="Osoegawa K."/>
            <person name="de Jong P."/>
            <person name="Grimwood J."/>
            <person name="Chapman J.A."/>
            <person name="Shapiro H."/>
            <person name="Aerts A."/>
            <person name="Otillar R.P."/>
            <person name="Terry A.Y."/>
            <person name="Boore J.L."/>
            <person name="Grigoriev I.V."/>
            <person name="Lindberg D.R."/>
            <person name="Seaver E.C."/>
            <person name="Weisblat D.A."/>
            <person name="Putnam N.H."/>
            <person name="Rokhsar D.S."/>
        </authorList>
    </citation>
    <scope>NUCLEOTIDE SEQUENCE</scope>
</reference>
<dbReference type="CTD" id="20216178"/>
<dbReference type="EnsemblMetazoa" id="HelroT83265">
    <property type="protein sequence ID" value="HelroP83265"/>
    <property type="gene ID" value="HelroG83265"/>
</dbReference>
<name>T1G530_HELRO</name>
<protein>
    <recommendedName>
        <fullName evidence="4">HAT C-terminal dimerisation domain-containing protein</fullName>
    </recommendedName>
</protein>
<dbReference type="EMBL" id="KB096983">
    <property type="protein sequence ID" value="ESO00285.1"/>
    <property type="molecule type" value="Genomic_DNA"/>
</dbReference>
<dbReference type="Proteomes" id="UP000015101">
    <property type="component" value="Unassembled WGS sequence"/>
</dbReference>
<reference evidence="3" key="1">
    <citation type="submission" date="2012-12" db="EMBL/GenBank/DDBJ databases">
        <authorList>
            <person name="Hellsten U."/>
            <person name="Grimwood J."/>
            <person name="Chapman J.A."/>
            <person name="Shapiro H."/>
            <person name="Aerts A."/>
            <person name="Otillar R.P."/>
            <person name="Terry A.Y."/>
            <person name="Boore J.L."/>
            <person name="Simakov O."/>
            <person name="Marletaz F."/>
            <person name="Cho S.-J."/>
            <person name="Edsinger-Gonzales E."/>
            <person name="Havlak P."/>
            <person name="Kuo D.-H."/>
            <person name="Larsson T."/>
            <person name="Lv J."/>
            <person name="Arendt D."/>
            <person name="Savage R."/>
            <person name="Osoegawa K."/>
            <person name="de Jong P."/>
            <person name="Lindberg D.R."/>
            <person name="Seaver E.C."/>
            <person name="Weisblat D.A."/>
            <person name="Putnam N.H."/>
            <person name="Grigoriev I.V."/>
            <person name="Rokhsar D.S."/>
        </authorList>
    </citation>
    <scope>NUCLEOTIDE SEQUENCE</scope>
</reference>